<feature type="region of interest" description="Disordered" evidence="1">
    <location>
        <begin position="1"/>
        <end position="34"/>
    </location>
</feature>
<evidence type="ECO:0000256" key="1">
    <source>
        <dbReference type="SAM" id="MobiDB-lite"/>
    </source>
</evidence>
<protein>
    <submittedName>
        <fullName evidence="2">Uncharacterized protein</fullName>
    </submittedName>
</protein>
<name>A0A9P6BV08_9AGAR</name>
<organism evidence="2 3">
    <name type="scientific">Macrolepiota fuliginosa MF-IS2</name>
    <dbReference type="NCBI Taxonomy" id="1400762"/>
    <lineage>
        <taxon>Eukaryota</taxon>
        <taxon>Fungi</taxon>
        <taxon>Dikarya</taxon>
        <taxon>Basidiomycota</taxon>
        <taxon>Agaricomycotina</taxon>
        <taxon>Agaricomycetes</taxon>
        <taxon>Agaricomycetidae</taxon>
        <taxon>Agaricales</taxon>
        <taxon>Agaricineae</taxon>
        <taxon>Agaricaceae</taxon>
        <taxon>Macrolepiota</taxon>
    </lineage>
</organism>
<gene>
    <name evidence="2" type="ORF">P691DRAFT_766847</name>
</gene>
<comment type="caution">
    <text evidence="2">The sequence shown here is derived from an EMBL/GenBank/DDBJ whole genome shotgun (WGS) entry which is preliminary data.</text>
</comment>
<dbReference type="EMBL" id="MU152105">
    <property type="protein sequence ID" value="KAF9441036.1"/>
    <property type="molecule type" value="Genomic_DNA"/>
</dbReference>
<dbReference type="Proteomes" id="UP000807342">
    <property type="component" value="Unassembled WGS sequence"/>
</dbReference>
<reference evidence="2" key="1">
    <citation type="submission" date="2020-11" db="EMBL/GenBank/DDBJ databases">
        <authorList>
            <consortium name="DOE Joint Genome Institute"/>
            <person name="Ahrendt S."/>
            <person name="Riley R."/>
            <person name="Andreopoulos W."/>
            <person name="Labutti K."/>
            <person name="Pangilinan J."/>
            <person name="Ruiz-Duenas F.J."/>
            <person name="Barrasa J.M."/>
            <person name="Sanchez-Garcia M."/>
            <person name="Camarero S."/>
            <person name="Miyauchi S."/>
            <person name="Serrano A."/>
            <person name="Linde D."/>
            <person name="Babiker R."/>
            <person name="Drula E."/>
            <person name="Ayuso-Fernandez I."/>
            <person name="Pacheco R."/>
            <person name="Padilla G."/>
            <person name="Ferreira P."/>
            <person name="Barriuso J."/>
            <person name="Kellner H."/>
            <person name="Castanera R."/>
            <person name="Alfaro M."/>
            <person name="Ramirez L."/>
            <person name="Pisabarro A.G."/>
            <person name="Kuo A."/>
            <person name="Tritt A."/>
            <person name="Lipzen A."/>
            <person name="He G."/>
            <person name="Yan M."/>
            <person name="Ng V."/>
            <person name="Cullen D."/>
            <person name="Martin F."/>
            <person name="Rosso M.-N."/>
            <person name="Henrissat B."/>
            <person name="Hibbett D."/>
            <person name="Martinez A.T."/>
            <person name="Grigoriev I.V."/>
        </authorList>
    </citation>
    <scope>NUCLEOTIDE SEQUENCE</scope>
    <source>
        <strain evidence="2">MF-IS2</strain>
    </source>
</reference>
<keyword evidence="3" id="KW-1185">Reference proteome</keyword>
<feature type="region of interest" description="Disordered" evidence="1">
    <location>
        <begin position="94"/>
        <end position="113"/>
    </location>
</feature>
<evidence type="ECO:0000313" key="2">
    <source>
        <dbReference type="EMBL" id="KAF9441036.1"/>
    </source>
</evidence>
<dbReference type="AlphaFoldDB" id="A0A9P6BV08"/>
<sequence length="155" mass="17081">MPRKAKTKPAGPVLTSPLAPPNPPLAVPHGAPTTRTTFQPKASTQRFLATMNQNRRLASQFTLREVRDFAQGNDDLALEIVFNLQAHMNFTMVSTDPKPSAPSTSTPEEMDTEDVEQDEFNDMLDSLVTCGAWCSENDETVATHPDCPRLIEILT</sequence>
<feature type="non-terminal residue" evidence="2">
    <location>
        <position position="155"/>
    </location>
</feature>
<evidence type="ECO:0000313" key="3">
    <source>
        <dbReference type="Proteomes" id="UP000807342"/>
    </source>
</evidence>
<proteinExistence type="predicted"/>
<accession>A0A9P6BV08</accession>